<dbReference type="InterPro" id="IPR011333">
    <property type="entry name" value="SKP1/BTB/POZ_sf"/>
</dbReference>
<dbReference type="OrthoDB" id="10261408at2759"/>
<comment type="caution">
    <text evidence="2">The sequence shown here is derived from an EMBL/GenBank/DDBJ whole genome shotgun (WGS) entry which is preliminary data.</text>
</comment>
<name>A0A8X7BY30_9ARAC</name>
<dbReference type="Proteomes" id="UP000886998">
    <property type="component" value="Unassembled WGS sequence"/>
</dbReference>
<dbReference type="InterPro" id="IPR000210">
    <property type="entry name" value="BTB/POZ_dom"/>
</dbReference>
<evidence type="ECO:0000259" key="1">
    <source>
        <dbReference type="PROSITE" id="PS50097"/>
    </source>
</evidence>
<dbReference type="Gene3D" id="3.30.710.10">
    <property type="entry name" value="Potassium Channel Kv1.1, Chain A"/>
    <property type="match status" value="2"/>
</dbReference>
<dbReference type="PROSITE" id="PS50097">
    <property type="entry name" value="BTB"/>
    <property type="match status" value="1"/>
</dbReference>
<proteinExistence type="predicted"/>
<evidence type="ECO:0000313" key="2">
    <source>
        <dbReference type="EMBL" id="GFY46862.1"/>
    </source>
</evidence>
<protein>
    <recommendedName>
        <fullName evidence="1">BTB domain-containing protein</fullName>
    </recommendedName>
</protein>
<dbReference type="Pfam" id="PF00651">
    <property type="entry name" value="BTB"/>
    <property type="match status" value="1"/>
</dbReference>
<gene>
    <name evidence="2" type="ORF">TNIN_172881</name>
</gene>
<dbReference type="EMBL" id="BMAV01005644">
    <property type="protein sequence ID" value="GFY46862.1"/>
    <property type="molecule type" value="Genomic_DNA"/>
</dbReference>
<sequence>MSRQECVDSNFQFIWEIKDFVRNLQTIPFQLHCHEFSIKCIEPSIWSLKLIPSLTENDYQVSCKIARLSDGDELYSLSVSLTIEVEDETGNHHFQRIIPPITMGKGKDDETVQSLITSQTDLKNFHYPGSVLLRFNFQVSANRIQTSNFNLSPGLQMLSLDLEKLYLSNHLQEAVILVKGTWFHVHLAVLHARWPNFSNYLKLFPDLIKKDYLDFHSIQLEVLIKAAVEVSLDIYSPENLYEEEEGKVTQILTPKLFNYLLYFTYTGQCKRVKDGAKPNLFKLCQYFQFYKLLEKYQEIPVAVSCCNKASKSHYILDWNREDGKFWERTGFQPFVQIIEPHEQDSGLLEVKFIIQGDDFIILFKSLEGDDGVSISCMMQLKYGNRFAFERTFNGTWMGSKNESFPVKVGVTKTDVLSMILTIDLTLCYCYNPHHVKNEFYLTSEKTVCPQSLHSYSLDFENLYTCDKMPDMTMIAKGKVLDAHKYILSARSLQFQTELRTKLSRDYKFIHLVSGISHNILDAMLKYIYSGRLEIDEIDNVNDLLKAANRYKLKHLIKKCENYLAEKQGKNKEG</sequence>
<dbReference type="PANTHER" id="PTHR24413">
    <property type="entry name" value="SPECKLE-TYPE POZ PROTEIN"/>
    <property type="match status" value="1"/>
</dbReference>
<feature type="domain" description="BTB" evidence="1">
    <location>
        <begin position="469"/>
        <end position="536"/>
    </location>
</feature>
<accession>A0A8X7BY30</accession>
<dbReference type="SMART" id="SM00225">
    <property type="entry name" value="BTB"/>
    <property type="match status" value="2"/>
</dbReference>
<keyword evidence="3" id="KW-1185">Reference proteome</keyword>
<organism evidence="2 3">
    <name type="scientific">Trichonephila inaurata madagascariensis</name>
    <dbReference type="NCBI Taxonomy" id="2747483"/>
    <lineage>
        <taxon>Eukaryota</taxon>
        <taxon>Metazoa</taxon>
        <taxon>Ecdysozoa</taxon>
        <taxon>Arthropoda</taxon>
        <taxon>Chelicerata</taxon>
        <taxon>Arachnida</taxon>
        <taxon>Araneae</taxon>
        <taxon>Araneomorphae</taxon>
        <taxon>Entelegynae</taxon>
        <taxon>Araneoidea</taxon>
        <taxon>Nephilidae</taxon>
        <taxon>Trichonephila</taxon>
        <taxon>Trichonephila inaurata</taxon>
    </lineage>
</organism>
<dbReference type="SUPFAM" id="SSF54695">
    <property type="entry name" value="POZ domain"/>
    <property type="match status" value="2"/>
</dbReference>
<evidence type="ECO:0000313" key="3">
    <source>
        <dbReference type="Proteomes" id="UP000886998"/>
    </source>
</evidence>
<dbReference type="AlphaFoldDB" id="A0A8X7BY30"/>
<dbReference type="CDD" id="cd18186">
    <property type="entry name" value="BTB_POZ_ZBTB_KLHL-like"/>
    <property type="match status" value="1"/>
</dbReference>
<reference evidence="2" key="1">
    <citation type="submission" date="2020-08" db="EMBL/GenBank/DDBJ databases">
        <title>Multicomponent nature underlies the extraordinary mechanical properties of spider dragline silk.</title>
        <authorList>
            <person name="Kono N."/>
            <person name="Nakamura H."/>
            <person name="Mori M."/>
            <person name="Yoshida Y."/>
            <person name="Ohtoshi R."/>
            <person name="Malay A.D."/>
            <person name="Moran D.A.P."/>
            <person name="Tomita M."/>
            <person name="Numata K."/>
            <person name="Arakawa K."/>
        </authorList>
    </citation>
    <scope>NUCLEOTIDE SEQUENCE</scope>
</reference>